<keyword evidence="2" id="KW-1185">Reference proteome</keyword>
<organism evidence="1 2">
    <name type="scientific">Solanum tuberosum</name>
    <name type="common">Potato</name>
    <dbReference type="NCBI Taxonomy" id="4113"/>
    <lineage>
        <taxon>Eukaryota</taxon>
        <taxon>Viridiplantae</taxon>
        <taxon>Streptophyta</taxon>
        <taxon>Embryophyta</taxon>
        <taxon>Tracheophyta</taxon>
        <taxon>Spermatophyta</taxon>
        <taxon>Magnoliopsida</taxon>
        <taxon>eudicotyledons</taxon>
        <taxon>Gunneridae</taxon>
        <taxon>Pentapetalae</taxon>
        <taxon>asterids</taxon>
        <taxon>lamiids</taxon>
        <taxon>Solanales</taxon>
        <taxon>Solanaceae</taxon>
        <taxon>Solanoideae</taxon>
        <taxon>Solaneae</taxon>
        <taxon>Solanum</taxon>
    </lineage>
</organism>
<dbReference type="EMBL" id="JAIVGD010000011">
    <property type="protein sequence ID" value="KAH0771100.1"/>
    <property type="molecule type" value="Genomic_DNA"/>
</dbReference>
<protein>
    <submittedName>
        <fullName evidence="1">Uncharacterized protein</fullName>
    </submittedName>
</protein>
<proteinExistence type="predicted"/>
<name>A0ABQ7VRJ1_SOLTU</name>
<accession>A0ABQ7VRJ1</accession>
<reference evidence="1 2" key="1">
    <citation type="journal article" date="2021" name="bioRxiv">
        <title>Chromosome-scale and haplotype-resolved genome assembly of a tetraploid potato cultivar.</title>
        <authorList>
            <person name="Sun H."/>
            <person name="Jiao W.-B."/>
            <person name="Krause K."/>
            <person name="Campoy J.A."/>
            <person name="Goel M."/>
            <person name="Folz-Donahue K."/>
            <person name="Kukat C."/>
            <person name="Huettel B."/>
            <person name="Schneeberger K."/>
        </authorList>
    </citation>
    <scope>NUCLEOTIDE SEQUENCE [LARGE SCALE GENOMIC DNA]</scope>
    <source>
        <strain evidence="1">SolTubOtavaFocal</strain>
        <tissue evidence="1">Leaves</tissue>
    </source>
</reference>
<comment type="caution">
    <text evidence="1">The sequence shown here is derived from an EMBL/GenBank/DDBJ whole genome shotgun (WGS) entry which is preliminary data.</text>
</comment>
<sequence length="75" mass="8298">MVSCHDSQFCMHQHSLHVVKFNREEMADLPRKPGGGSMMIRCEGCPSDPKGNIVALAYFTSNANGKTILHMHGHC</sequence>
<evidence type="ECO:0000313" key="2">
    <source>
        <dbReference type="Proteomes" id="UP000826656"/>
    </source>
</evidence>
<gene>
    <name evidence="1" type="ORF">KY290_015081</name>
</gene>
<evidence type="ECO:0000313" key="1">
    <source>
        <dbReference type="EMBL" id="KAH0771100.1"/>
    </source>
</evidence>
<dbReference type="Proteomes" id="UP000826656">
    <property type="component" value="Unassembled WGS sequence"/>
</dbReference>